<gene>
    <name evidence="3" type="ORF">H9Q16_02605</name>
</gene>
<name>A0A927D1V0_9RHOB</name>
<dbReference type="AlphaFoldDB" id="A0A927D1V0"/>
<sequence>MRSFRQLIEQQIAKSRASGGLSGLQGEGKPLPPRRAETDAEAATSAGYRIMAEAGVVPEEFALKEKLKQARQAFTAATTEATRTEASRQIADLELRYNIAVEARRKFMR</sequence>
<protein>
    <submittedName>
        <fullName evidence="3">DUF1992 domain-containing protein</fullName>
    </submittedName>
</protein>
<feature type="domain" description="DnaJ homologue subfamily C member 28 conserved" evidence="2">
    <location>
        <begin position="7"/>
        <end position="74"/>
    </location>
</feature>
<dbReference type="Pfam" id="PF09350">
    <property type="entry name" value="DJC28_CD"/>
    <property type="match status" value="1"/>
</dbReference>
<dbReference type="RefSeq" id="WP_191073804.1">
    <property type="nucleotide sequence ID" value="NZ_JACTAG010000001.1"/>
</dbReference>
<dbReference type="Proteomes" id="UP000635142">
    <property type="component" value="Unassembled WGS sequence"/>
</dbReference>
<dbReference type="EMBL" id="JACTAG010000001">
    <property type="protein sequence ID" value="MBD3662803.1"/>
    <property type="molecule type" value="Genomic_DNA"/>
</dbReference>
<dbReference type="InterPro" id="IPR018961">
    <property type="entry name" value="DnaJ_homolog_subfam-C_membr-28"/>
</dbReference>
<comment type="caution">
    <text evidence="3">The sequence shown here is derived from an EMBL/GenBank/DDBJ whole genome shotgun (WGS) entry which is preliminary data.</text>
</comment>
<evidence type="ECO:0000313" key="4">
    <source>
        <dbReference type="Proteomes" id="UP000635142"/>
    </source>
</evidence>
<proteinExistence type="predicted"/>
<reference evidence="3" key="1">
    <citation type="submission" date="2020-08" db="EMBL/GenBank/DDBJ databases">
        <title>Sulfitobacter aestuariivivens sp. nov., isolated from a tidal flat.</title>
        <authorList>
            <person name="Park S."/>
            <person name="Yoon J.-H."/>
        </authorList>
    </citation>
    <scope>NUCLEOTIDE SEQUENCE</scope>
    <source>
        <strain evidence="3">TSTF-M16</strain>
    </source>
</reference>
<accession>A0A927D1V0</accession>
<evidence type="ECO:0000313" key="3">
    <source>
        <dbReference type="EMBL" id="MBD3662803.1"/>
    </source>
</evidence>
<evidence type="ECO:0000259" key="2">
    <source>
        <dbReference type="Pfam" id="PF09350"/>
    </source>
</evidence>
<keyword evidence="4" id="KW-1185">Reference proteome</keyword>
<evidence type="ECO:0000256" key="1">
    <source>
        <dbReference type="SAM" id="MobiDB-lite"/>
    </source>
</evidence>
<organism evidence="3 4">
    <name type="scientific">Sulfitobacter aestuariivivens</name>
    <dbReference type="NCBI Taxonomy" id="2766981"/>
    <lineage>
        <taxon>Bacteria</taxon>
        <taxon>Pseudomonadati</taxon>
        <taxon>Pseudomonadota</taxon>
        <taxon>Alphaproteobacteria</taxon>
        <taxon>Rhodobacterales</taxon>
        <taxon>Roseobacteraceae</taxon>
        <taxon>Sulfitobacter</taxon>
    </lineage>
</organism>
<feature type="region of interest" description="Disordered" evidence="1">
    <location>
        <begin position="16"/>
        <end position="39"/>
    </location>
</feature>